<dbReference type="AlphaFoldDB" id="A0A4P6K0P2"/>
<accession>A0A4P6K0P2</accession>
<feature type="compositionally biased region" description="Basic and acidic residues" evidence="1">
    <location>
        <begin position="16"/>
        <end position="27"/>
    </location>
</feature>
<feature type="region of interest" description="Disordered" evidence="1">
    <location>
        <begin position="1"/>
        <end position="29"/>
    </location>
</feature>
<keyword evidence="3" id="KW-1185">Reference proteome</keyword>
<evidence type="ECO:0000313" key="2">
    <source>
        <dbReference type="EMBL" id="QBD81614.1"/>
    </source>
</evidence>
<organism evidence="2 3">
    <name type="scientific">Ktedonosporobacter rubrisoli</name>
    <dbReference type="NCBI Taxonomy" id="2509675"/>
    <lineage>
        <taxon>Bacteria</taxon>
        <taxon>Bacillati</taxon>
        <taxon>Chloroflexota</taxon>
        <taxon>Ktedonobacteria</taxon>
        <taxon>Ktedonobacterales</taxon>
        <taxon>Ktedonosporobacteraceae</taxon>
        <taxon>Ktedonosporobacter</taxon>
    </lineage>
</organism>
<dbReference type="KEGG" id="kbs:EPA93_38840"/>
<evidence type="ECO:0000313" key="3">
    <source>
        <dbReference type="Proteomes" id="UP000290365"/>
    </source>
</evidence>
<name>A0A4P6K0P2_KTERU</name>
<gene>
    <name evidence="2" type="ORF">EPA93_38840</name>
</gene>
<dbReference type="RefSeq" id="WP_129892675.1">
    <property type="nucleotide sequence ID" value="NZ_CP035758.1"/>
</dbReference>
<evidence type="ECO:0000256" key="1">
    <source>
        <dbReference type="SAM" id="MobiDB-lite"/>
    </source>
</evidence>
<dbReference type="EMBL" id="CP035758">
    <property type="protein sequence ID" value="QBD81614.1"/>
    <property type="molecule type" value="Genomic_DNA"/>
</dbReference>
<proteinExistence type="predicted"/>
<protein>
    <submittedName>
        <fullName evidence="2">Uncharacterized protein</fullName>
    </submittedName>
</protein>
<reference evidence="2 3" key="1">
    <citation type="submission" date="2019-01" db="EMBL/GenBank/DDBJ databases">
        <title>Ktedonosporobacter rubrisoli SCAWS-G2.</title>
        <authorList>
            <person name="Huang Y."/>
            <person name="Yan B."/>
        </authorList>
    </citation>
    <scope>NUCLEOTIDE SEQUENCE [LARGE SCALE GENOMIC DNA]</scope>
    <source>
        <strain evidence="2 3">SCAWS-G2</strain>
    </source>
</reference>
<sequence>MSKDDEVPRQCAQEQARTDPRFADEQRSQVAQLRAQIDAELEAMQQGLGGLASGTARHRIISAKLRCVDHLTVHLAGHIGAEAATTTSCQAYMRVFNAEEQEASRDE</sequence>
<dbReference type="Proteomes" id="UP000290365">
    <property type="component" value="Chromosome"/>
</dbReference>